<accession>A0A016W613</accession>
<dbReference type="EMBL" id="JARK01001154">
    <property type="protein sequence ID" value="EYC34732.1"/>
    <property type="molecule type" value="Genomic_DNA"/>
</dbReference>
<gene>
    <name evidence="1" type="primary">Acey_s1555.g3917</name>
    <name evidence="1" type="ORF">Y032_1555g3917</name>
</gene>
<sequence length="72" mass="8417">MAKEDGIDLVKLHRKRYCESERTHNLNDEARRECNQPPALVQIRPLAGRCVYINDRNSHTHNTARATLDELY</sequence>
<proteinExistence type="predicted"/>
<keyword evidence="2" id="KW-1185">Reference proteome</keyword>
<dbReference type="Proteomes" id="UP000024635">
    <property type="component" value="Unassembled WGS sequence"/>
</dbReference>
<evidence type="ECO:0000313" key="2">
    <source>
        <dbReference type="Proteomes" id="UP000024635"/>
    </source>
</evidence>
<protein>
    <submittedName>
        <fullName evidence="1">Uncharacterized protein</fullName>
    </submittedName>
</protein>
<reference evidence="2" key="1">
    <citation type="journal article" date="2015" name="Nat. Genet.">
        <title>The genome and transcriptome of the zoonotic hookworm Ancylostoma ceylanicum identify infection-specific gene families.</title>
        <authorList>
            <person name="Schwarz E.M."/>
            <person name="Hu Y."/>
            <person name="Antoshechkin I."/>
            <person name="Miller M.M."/>
            <person name="Sternberg P.W."/>
            <person name="Aroian R.V."/>
        </authorList>
    </citation>
    <scope>NUCLEOTIDE SEQUENCE</scope>
    <source>
        <strain evidence="2">HY135</strain>
    </source>
</reference>
<dbReference type="AlphaFoldDB" id="A0A016W613"/>
<organism evidence="1 2">
    <name type="scientific">Ancylostoma ceylanicum</name>
    <dbReference type="NCBI Taxonomy" id="53326"/>
    <lineage>
        <taxon>Eukaryota</taxon>
        <taxon>Metazoa</taxon>
        <taxon>Ecdysozoa</taxon>
        <taxon>Nematoda</taxon>
        <taxon>Chromadorea</taxon>
        <taxon>Rhabditida</taxon>
        <taxon>Rhabditina</taxon>
        <taxon>Rhabditomorpha</taxon>
        <taxon>Strongyloidea</taxon>
        <taxon>Ancylostomatidae</taxon>
        <taxon>Ancylostomatinae</taxon>
        <taxon>Ancylostoma</taxon>
    </lineage>
</organism>
<comment type="caution">
    <text evidence="1">The sequence shown here is derived from an EMBL/GenBank/DDBJ whole genome shotgun (WGS) entry which is preliminary data.</text>
</comment>
<evidence type="ECO:0000313" key="1">
    <source>
        <dbReference type="EMBL" id="EYC34732.1"/>
    </source>
</evidence>
<name>A0A016W613_9BILA</name>